<dbReference type="Gene3D" id="3.30.450.20">
    <property type="entry name" value="PAS domain"/>
    <property type="match status" value="1"/>
</dbReference>
<evidence type="ECO:0000313" key="3">
    <source>
        <dbReference type="EMBL" id="CAE0365806.1"/>
    </source>
</evidence>
<feature type="compositionally biased region" description="Basic and acidic residues" evidence="1">
    <location>
        <begin position="192"/>
        <end position="202"/>
    </location>
</feature>
<dbReference type="CDD" id="cd14809">
    <property type="entry name" value="bZIP_AUREO-like"/>
    <property type="match status" value="1"/>
</dbReference>
<sequence>MEIEEELTVGRRTHRDDKREREGVSLLSPKLGGNLGGGGNGRSQSGQSGGSLGGGILGRPRNTRLTSMDWMGDVDLSQGLDSNVFDTNELENFQTRDKTGGVSQRWWDVMNEQASNTVEFWQDEILPEDELMDLGPMGQLGTRRAYADMAADERQNESTDDRHVDSKPRLGGSSSDECEKVRGRNGNDSLSSDDHQERRRDTSPLSRALKFLYSAASPKITDNVGGNSLDLAEQEKTDKIMSDTSIWQMTGLDTDTSSSPENPFMAQMPPRLSSTRIINTHHSTQRRNRRHRTEYTYADDDELECYSDVENEKKNSFQPITKSIHEIPLDPAQPLTSYKIHWSADAKRPAYEGDEIKRIQEAKEIAVIDTLHRHEAKLEAKQDAPEYEYSLTPHTRPIIGTPDVKNSSQNDDLIFSAGRAVTTLPPGVTSSECLPTPDHDHSFFTPYVVVYRPYDDTDQHNHSQRSIVRCGASFCLEELSFSKGRETQEERIQTERRAQVEAKLCDKKIEALRRSTPRGTVILGGGDSKSSALMPVGEAARLIAFHDDPEGDSSAEEQEKAAKNDLQELIAQKVARKPPRRCARPLAPAGVELSQNERIALERERNREHARNTRLRKKAALINLKDTVEKLTAKCQQADQNELERRARGSVKRACIEAFFRFRARAEADPERWAQVVTHDIELWQPITPHQSYRPAESSFDKSRRLSKGVNAIIEDASSLAVLFRSIGRCGAAAAKFDRAPRFVFEATIASRDQSESAITDAFIASDTIAMHWCMRTLDALDFGVDREVAKNGMLIAKFDKMNCKIKSIEFMYDVQAFATQIQRALRLAAPPIVPNLYFDENLDSHDDPRVVTSATRPHVIENCNTAWMDMCGIQRKEDVVGHTLRCIQGDLTDEERVSELHYHIANGRAADALLVNYRLSGEPFLNYLRVFPLFSNDALDDPRIPPTHYLGVLRDTLNIDDERRRYHQQQQQQRSPHGVIHHDPEWNAAIAAAVIASTPTGIAAQRKLEKRHQQHYHRPAQQLVETQQPRVDQQQPHIFTGTRSLDYNTIPTAFPDQQQRPVDVVPQYPEYGQPIPPQYTDPRVWGNYQPPPPGPSRVD</sequence>
<dbReference type="Pfam" id="PF13426">
    <property type="entry name" value="PAS_9"/>
    <property type="match status" value="1"/>
</dbReference>
<feature type="compositionally biased region" description="Pro residues" evidence="1">
    <location>
        <begin position="1090"/>
        <end position="1100"/>
    </location>
</feature>
<dbReference type="InterPro" id="IPR000014">
    <property type="entry name" value="PAS"/>
</dbReference>
<evidence type="ECO:0000256" key="1">
    <source>
        <dbReference type="SAM" id="MobiDB-lite"/>
    </source>
</evidence>
<gene>
    <name evidence="3" type="ORF">ALAG00032_LOCUS6550</name>
</gene>
<organism evidence="3">
    <name type="scientific">Aureoumbra lagunensis</name>
    <dbReference type="NCBI Taxonomy" id="44058"/>
    <lineage>
        <taxon>Eukaryota</taxon>
        <taxon>Sar</taxon>
        <taxon>Stramenopiles</taxon>
        <taxon>Ochrophyta</taxon>
        <taxon>Pelagophyceae</taxon>
        <taxon>Pelagomonadales</taxon>
        <taxon>Aureoumbra</taxon>
    </lineage>
</organism>
<evidence type="ECO:0000259" key="2">
    <source>
        <dbReference type="Pfam" id="PF13426"/>
    </source>
</evidence>
<feature type="region of interest" description="Disordered" evidence="1">
    <location>
        <begin position="151"/>
        <end position="203"/>
    </location>
</feature>
<name>A0A7S3JXV4_9STRA</name>
<reference evidence="3" key="1">
    <citation type="submission" date="2021-01" db="EMBL/GenBank/DDBJ databases">
        <authorList>
            <person name="Corre E."/>
            <person name="Pelletier E."/>
            <person name="Niang G."/>
            <person name="Scheremetjew M."/>
            <person name="Finn R."/>
            <person name="Kale V."/>
            <person name="Holt S."/>
            <person name="Cochrane G."/>
            <person name="Meng A."/>
            <person name="Brown T."/>
            <person name="Cohen L."/>
        </authorList>
    </citation>
    <scope>NUCLEOTIDE SEQUENCE</scope>
    <source>
        <strain evidence="3">CCMP1510</strain>
    </source>
</reference>
<feature type="compositionally biased region" description="Basic and acidic residues" evidence="1">
    <location>
        <begin position="151"/>
        <end position="168"/>
    </location>
</feature>
<feature type="compositionally biased region" description="Gly residues" evidence="1">
    <location>
        <begin position="33"/>
        <end position="57"/>
    </location>
</feature>
<dbReference type="EMBL" id="HBIJ01009329">
    <property type="protein sequence ID" value="CAE0365806.1"/>
    <property type="molecule type" value="Transcribed_RNA"/>
</dbReference>
<feature type="region of interest" description="Disordered" evidence="1">
    <location>
        <begin position="1"/>
        <end position="60"/>
    </location>
</feature>
<dbReference type="SUPFAM" id="SSF55785">
    <property type="entry name" value="PYP-like sensor domain (PAS domain)"/>
    <property type="match status" value="1"/>
</dbReference>
<dbReference type="AlphaFoldDB" id="A0A7S3JXV4"/>
<dbReference type="InterPro" id="IPR035965">
    <property type="entry name" value="PAS-like_dom_sf"/>
</dbReference>
<protein>
    <recommendedName>
        <fullName evidence="2">PAS domain-containing protein</fullName>
    </recommendedName>
</protein>
<accession>A0A7S3JXV4</accession>
<feature type="domain" description="PAS" evidence="2">
    <location>
        <begin position="860"/>
        <end position="937"/>
    </location>
</feature>
<feature type="compositionally biased region" description="Basic and acidic residues" evidence="1">
    <location>
        <begin position="14"/>
        <end position="23"/>
    </location>
</feature>
<feature type="region of interest" description="Disordered" evidence="1">
    <location>
        <begin position="1068"/>
        <end position="1100"/>
    </location>
</feature>
<proteinExistence type="predicted"/>